<name>A0A2T9Z1X4_9FUNG</name>
<keyword evidence="1" id="KW-0378">Hydrolase</keyword>
<organism evidence="3 4">
    <name type="scientific">Furculomyces boomerangus</name>
    <dbReference type="NCBI Taxonomy" id="61424"/>
    <lineage>
        <taxon>Eukaryota</taxon>
        <taxon>Fungi</taxon>
        <taxon>Fungi incertae sedis</taxon>
        <taxon>Zoopagomycota</taxon>
        <taxon>Kickxellomycotina</taxon>
        <taxon>Harpellomycetes</taxon>
        <taxon>Harpellales</taxon>
        <taxon>Harpellaceae</taxon>
        <taxon>Furculomyces</taxon>
    </lineage>
</organism>
<evidence type="ECO:0000313" key="4">
    <source>
        <dbReference type="Proteomes" id="UP000245699"/>
    </source>
</evidence>
<dbReference type="EMBL" id="MBFT01000073">
    <property type="protein sequence ID" value="PVU98595.1"/>
    <property type="molecule type" value="Genomic_DNA"/>
</dbReference>
<evidence type="ECO:0000256" key="1">
    <source>
        <dbReference type="ARBA" id="ARBA00022801"/>
    </source>
</evidence>
<reference evidence="3 4" key="1">
    <citation type="journal article" date="2018" name="MBio">
        <title>Comparative Genomics Reveals the Core Gene Toolbox for the Fungus-Insect Symbiosis.</title>
        <authorList>
            <person name="Wang Y."/>
            <person name="Stata M."/>
            <person name="Wang W."/>
            <person name="Stajich J.E."/>
            <person name="White M.M."/>
            <person name="Moncalvo J.M."/>
        </authorList>
    </citation>
    <scope>NUCLEOTIDE SEQUENCE [LARGE SCALE GENOMIC DNA]</scope>
    <source>
        <strain evidence="3 4">AUS-77-4</strain>
    </source>
</reference>
<dbReference type="InterPro" id="IPR029058">
    <property type="entry name" value="AB_hydrolase_fold"/>
</dbReference>
<dbReference type="SUPFAM" id="SSF53474">
    <property type="entry name" value="alpha/beta-Hydrolases"/>
    <property type="match status" value="1"/>
</dbReference>
<keyword evidence="4" id="KW-1185">Reference proteome</keyword>
<proteinExistence type="predicted"/>
<dbReference type="AlphaFoldDB" id="A0A2T9Z1X4"/>
<dbReference type="PANTHER" id="PTHR48081">
    <property type="entry name" value="AB HYDROLASE SUPERFAMILY PROTEIN C4A8.06C"/>
    <property type="match status" value="1"/>
</dbReference>
<feature type="domain" description="Alpha/beta hydrolase fold-3" evidence="2">
    <location>
        <begin position="178"/>
        <end position="388"/>
    </location>
</feature>
<evidence type="ECO:0000259" key="2">
    <source>
        <dbReference type="Pfam" id="PF07859"/>
    </source>
</evidence>
<dbReference type="OrthoDB" id="408631at2759"/>
<dbReference type="STRING" id="61424.A0A2T9Z1X4"/>
<sequence length="428" mass="48091">MTDLVGFGMPKDGTEEEKQAYLNYHADLISKSTQKFYTEGPTVPNWSLGMQITIDRVVADLKSLSKNSHLVNEDNFDAKVIEQTFMVIRSIQADISNKGGSYRTRYWPVEGEKVLTSPHKECDELSRQDNELASSGNPRQLFTEIVASDQILENAAKNGVDEEEALSIKPLHENEIVMVFYHGGGFYLESPGTNRSAALDISKETGYRVFLPDYRYVPVYPFPTSIYDGFLFFQHLLTQGFKAENIIIMGDSAGGNLSLNVMQFLKGMNATQPKAAILLSPWCDLSFTSDSWKRNVGKDFIPVPHFDRVTCDARMYVAPGKPYDDKLREMLRNPLVSPLHADYEGCAPMYIQGGEVELLVDDIDNLAKKVGAKEVFIKGRDHPGIIHSGDRNIYEKYAGMVHIFFLFDEADEKHAAIKGIGNYVRSLK</sequence>
<dbReference type="Proteomes" id="UP000245699">
    <property type="component" value="Unassembled WGS sequence"/>
</dbReference>
<gene>
    <name evidence="3" type="ORF">BB559_001420</name>
</gene>
<protein>
    <recommendedName>
        <fullName evidence="2">Alpha/beta hydrolase fold-3 domain-containing protein</fullName>
    </recommendedName>
</protein>
<evidence type="ECO:0000313" key="3">
    <source>
        <dbReference type="EMBL" id="PVU98595.1"/>
    </source>
</evidence>
<dbReference type="Gene3D" id="3.40.50.1820">
    <property type="entry name" value="alpha/beta hydrolase"/>
    <property type="match status" value="1"/>
</dbReference>
<accession>A0A2T9Z1X4</accession>
<dbReference type="InterPro" id="IPR050300">
    <property type="entry name" value="GDXG_lipolytic_enzyme"/>
</dbReference>
<dbReference type="InterPro" id="IPR013094">
    <property type="entry name" value="AB_hydrolase_3"/>
</dbReference>
<dbReference type="GO" id="GO:0016787">
    <property type="term" value="F:hydrolase activity"/>
    <property type="evidence" value="ECO:0007669"/>
    <property type="project" value="UniProtKB-KW"/>
</dbReference>
<dbReference type="Pfam" id="PF07859">
    <property type="entry name" value="Abhydrolase_3"/>
    <property type="match status" value="1"/>
</dbReference>
<dbReference type="PANTHER" id="PTHR48081:SF8">
    <property type="entry name" value="ALPHA_BETA HYDROLASE FOLD-3 DOMAIN-CONTAINING PROTEIN-RELATED"/>
    <property type="match status" value="1"/>
</dbReference>
<comment type="caution">
    <text evidence="3">The sequence shown here is derived from an EMBL/GenBank/DDBJ whole genome shotgun (WGS) entry which is preliminary data.</text>
</comment>